<sequence>KAAAVGSSVLLPGLGNITHNSTQWEHLNGSSSRTVLQYYRASHHPTVHMPYVGRAIFHPSSGSLLLENVQESDSGIYKVTMEDGESQKILLEVLKPVSRPRLRSNALVARAAGKVLCDVAEGRVDTFAWKKDGQPLPADRVFHPSNSLSVLYLRSVKRPDCGSYCCNASNAISWEETSLNVTVAG</sequence>
<evidence type="ECO:0000256" key="2">
    <source>
        <dbReference type="ARBA" id="ARBA00022729"/>
    </source>
</evidence>
<dbReference type="SUPFAM" id="SSF48726">
    <property type="entry name" value="Immunoglobulin"/>
    <property type="match status" value="2"/>
</dbReference>
<dbReference type="PANTHER" id="PTHR12080:SF59">
    <property type="entry name" value="HEPATIC AND GLIAL CELL ADHESION MOLECULE"/>
    <property type="match status" value="1"/>
</dbReference>
<gene>
    <name evidence="6" type="ORF">N320_03433</name>
</gene>
<dbReference type="Gene3D" id="2.60.40.10">
    <property type="entry name" value="Immunoglobulins"/>
    <property type="match status" value="2"/>
</dbReference>
<feature type="non-terminal residue" evidence="6">
    <location>
        <position position="185"/>
    </location>
</feature>
<evidence type="ECO:0000256" key="1">
    <source>
        <dbReference type="ARBA" id="ARBA00004370"/>
    </source>
</evidence>
<keyword evidence="7" id="KW-1185">Reference proteome</keyword>
<dbReference type="InterPro" id="IPR036179">
    <property type="entry name" value="Ig-like_dom_sf"/>
</dbReference>
<dbReference type="EMBL" id="KL526017">
    <property type="protein sequence ID" value="KFO91216.1"/>
    <property type="molecule type" value="Genomic_DNA"/>
</dbReference>
<evidence type="ECO:0000313" key="6">
    <source>
        <dbReference type="EMBL" id="KFO91216.1"/>
    </source>
</evidence>
<name>A0A091H5T0_BUCRH</name>
<dbReference type="PROSITE" id="PS50835">
    <property type="entry name" value="IG_LIKE"/>
    <property type="match status" value="1"/>
</dbReference>
<proteinExistence type="predicted"/>
<dbReference type="InterPro" id="IPR013783">
    <property type="entry name" value="Ig-like_fold"/>
</dbReference>
<organism evidence="6 7">
    <name type="scientific">Buceros rhinoceros silvestris</name>
    <dbReference type="NCBI Taxonomy" id="175836"/>
    <lineage>
        <taxon>Eukaryota</taxon>
        <taxon>Metazoa</taxon>
        <taxon>Chordata</taxon>
        <taxon>Craniata</taxon>
        <taxon>Vertebrata</taxon>
        <taxon>Euteleostomi</taxon>
        <taxon>Archelosauria</taxon>
        <taxon>Archosauria</taxon>
        <taxon>Dinosauria</taxon>
        <taxon>Saurischia</taxon>
        <taxon>Theropoda</taxon>
        <taxon>Coelurosauria</taxon>
        <taxon>Aves</taxon>
        <taxon>Neognathae</taxon>
        <taxon>Neoaves</taxon>
        <taxon>Telluraves</taxon>
        <taxon>Coraciimorphae</taxon>
        <taxon>Bucerotiformes</taxon>
        <taxon>Bucerotidae</taxon>
        <taxon>Buceros</taxon>
    </lineage>
</organism>
<comment type="subcellular location">
    <subcellularLocation>
        <location evidence="1">Membrane</location>
    </subcellularLocation>
</comment>
<dbReference type="GO" id="GO:0016020">
    <property type="term" value="C:membrane"/>
    <property type="evidence" value="ECO:0007669"/>
    <property type="project" value="UniProtKB-SubCell"/>
</dbReference>
<dbReference type="InterPro" id="IPR007110">
    <property type="entry name" value="Ig-like_dom"/>
</dbReference>
<dbReference type="InterPro" id="IPR003599">
    <property type="entry name" value="Ig_sub"/>
</dbReference>
<dbReference type="GO" id="GO:0005911">
    <property type="term" value="C:cell-cell junction"/>
    <property type="evidence" value="ECO:0007669"/>
    <property type="project" value="TreeGrafter"/>
</dbReference>
<dbReference type="Proteomes" id="UP000054064">
    <property type="component" value="Unassembled WGS sequence"/>
</dbReference>
<evidence type="ECO:0000256" key="3">
    <source>
        <dbReference type="ARBA" id="ARBA00023136"/>
    </source>
</evidence>
<feature type="non-terminal residue" evidence="6">
    <location>
        <position position="1"/>
    </location>
</feature>
<dbReference type="InterPro" id="IPR013098">
    <property type="entry name" value="Ig_I-set"/>
</dbReference>
<keyword evidence="3" id="KW-0472">Membrane</keyword>
<keyword evidence="4" id="KW-0325">Glycoprotein</keyword>
<evidence type="ECO:0000256" key="4">
    <source>
        <dbReference type="ARBA" id="ARBA00023180"/>
    </source>
</evidence>
<dbReference type="SMART" id="SM00409">
    <property type="entry name" value="IG"/>
    <property type="match status" value="2"/>
</dbReference>
<protein>
    <submittedName>
        <fullName evidence="6">Carcinoembryonic antigen-related cell adhesion molecule 6</fullName>
    </submittedName>
</protein>
<dbReference type="AlphaFoldDB" id="A0A091H5T0"/>
<dbReference type="Pfam" id="PF07686">
    <property type="entry name" value="V-set"/>
    <property type="match status" value="1"/>
</dbReference>
<keyword evidence="2" id="KW-0732">Signal</keyword>
<reference evidence="6 7" key="1">
    <citation type="submission" date="2014-04" db="EMBL/GenBank/DDBJ databases">
        <title>Genome evolution of avian class.</title>
        <authorList>
            <person name="Zhang G."/>
            <person name="Li C."/>
        </authorList>
    </citation>
    <scope>NUCLEOTIDE SEQUENCE [LARGE SCALE GENOMIC DNA]</scope>
    <source>
        <strain evidence="6">BGI_N320</strain>
    </source>
</reference>
<evidence type="ECO:0000259" key="5">
    <source>
        <dbReference type="PROSITE" id="PS50835"/>
    </source>
</evidence>
<evidence type="ECO:0000313" key="7">
    <source>
        <dbReference type="Proteomes" id="UP000054064"/>
    </source>
</evidence>
<dbReference type="Pfam" id="PF07679">
    <property type="entry name" value="I-set"/>
    <property type="match status" value="1"/>
</dbReference>
<accession>A0A091H5T0</accession>
<dbReference type="InterPro" id="IPR015631">
    <property type="entry name" value="CD2/SLAM_rcpt"/>
</dbReference>
<feature type="domain" description="Ig-like" evidence="5">
    <location>
        <begin position="100"/>
        <end position="182"/>
    </location>
</feature>
<dbReference type="InterPro" id="IPR013106">
    <property type="entry name" value="Ig_V-set"/>
</dbReference>
<dbReference type="PANTHER" id="PTHR12080">
    <property type="entry name" value="SIGNALING LYMPHOCYTIC ACTIVATION MOLECULE"/>
    <property type="match status" value="1"/>
</dbReference>